<evidence type="ECO:0000256" key="1">
    <source>
        <dbReference type="ARBA" id="ARBA00038158"/>
    </source>
</evidence>
<name>A0ABR0SZH8_9HYPO</name>
<keyword evidence="4" id="KW-1185">Reference proteome</keyword>
<accession>A0ABR0SZH8</accession>
<evidence type="ECO:0000256" key="2">
    <source>
        <dbReference type="SAM" id="MobiDB-lite"/>
    </source>
</evidence>
<proteinExistence type="inferred from homology"/>
<comment type="caution">
    <text evidence="3">The sequence shown here is derived from an EMBL/GenBank/DDBJ whole genome shotgun (WGS) entry which is preliminary data.</text>
</comment>
<evidence type="ECO:0000313" key="3">
    <source>
        <dbReference type="EMBL" id="KAK5997507.1"/>
    </source>
</evidence>
<dbReference type="SUPFAM" id="SSF53335">
    <property type="entry name" value="S-adenosyl-L-methionine-dependent methyltransferases"/>
    <property type="match status" value="1"/>
</dbReference>
<comment type="similarity">
    <text evidence="1">Belongs to the methyltransferase superfamily. LaeA methyltransferase family.</text>
</comment>
<feature type="compositionally biased region" description="Polar residues" evidence="2">
    <location>
        <begin position="1"/>
        <end position="35"/>
    </location>
</feature>
<dbReference type="Pfam" id="PF13489">
    <property type="entry name" value="Methyltransf_23"/>
    <property type="match status" value="1"/>
</dbReference>
<gene>
    <name evidence="3" type="ORF">PT974_02870</name>
</gene>
<protein>
    <submittedName>
        <fullName evidence="3">Uncharacterized protein</fullName>
    </submittedName>
</protein>
<dbReference type="Proteomes" id="UP001338125">
    <property type="component" value="Unassembled WGS sequence"/>
</dbReference>
<dbReference type="PANTHER" id="PTHR43591">
    <property type="entry name" value="METHYLTRANSFERASE"/>
    <property type="match status" value="1"/>
</dbReference>
<evidence type="ECO:0000313" key="4">
    <source>
        <dbReference type="Proteomes" id="UP001338125"/>
    </source>
</evidence>
<dbReference type="Gene3D" id="3.40.50.150">
    <property type="entry name" value="Vaccinia Virus protein VP39"/>
    <property type="match status" value="1"/>
</dbReference>
<dbReference type="InterPro" id="IPR029063">
    <property type="entry name" value="SAM-dependent_MTases_sf"/>
</dbReference>
<feature type="region of interest" description="Disordered" evidence="2">
    <location>
        <begin position="1"/>
        <end position="36"/>
    </location>
</feature>
<dbReference type="EMBL" id="JAVFKD010000002">
    <property type="protein sequence ID" value="KAK5997507.1"/>
    <property type="molecule type" value="Genomic_DNA"/>
</dbReference>
<reference evidence="3 4" key="1">
    <citation type="submission" date="2024-01" db="EMBL/GenBank/DDBJ databases">
        <title>Complete genome of Cladobotryum mycophilum ATHUM6906.</title>
        <authorList>
            <person name="Christinaki A.C."/>
            <person name="Myridakis A.I."/>
            <person name="Kouvelis V.N."/>
        </authorList>
    </citation>
    <scope>NUCLEOTIDE SEQUENCE [LARGE SCALE GENOMIC DNA]</scope>
    <source>
        <strain evidence="3 4">ATHUM6906</strain>
    </source>
</reference>
<sequence>MDTSDQNSFLGPFQQEAQGNLPVSESAHNTPYSSSKDTDNAMIIDECFLEASFSNIHLNERYDEVSVGIHTIEINNRNYSRYCESGEICDENNHNIGTFQPIDKRHTNSEEVVARVWERLEPKLVYAPVSLHKASVLNVGSGSGHWARAFARRYARDNVEVVGTDAAVISELTCENLEFFYEDIAVPPWSSDSSTIRYVFIQQPYFDLICLEILQEIHRVLEPGGYFELAHLEFRPGLKHTAWCGFNETVRKMEEHYGRPFSATNIAWMMERIGFENIRLWESKFPITQDERKQLDIPCIIDKHLRVCGWPDSHIGIQEVIMKRELEALDPVPIMAIRVWGMKPLQS</sequence>
<organism evidence="3 4">
    <name type="scientific">Cladobotryum mycophilum</name>
    <dbReference type="NCBI Taxonomy" id="491253"/>
    <lineage>
        <taxon>Eukaryota</taxon>
        <taxon>Fungi</taxon>
        <taxon>Dikarya</taxon>
        <taxon>Ascomycota</taxon>
        <taxon>Pezizomycotina</taxon>
        <taxon>Sordariomycetes</taxon>
        <taxon>Hypocreomycetidae</taxon>
        <taxon>Hypocreales</taxon>
        <taxon>Hypocreaceae</taxon>
        <taxon>Cladobotryum</taxon>
    </lineage>
</organism>